<reference evidence="3" key="1">
    <citation type="journal article" date="2019" name="Int. J. Syst. Evol. Microbiol.">
        <title>The Global Catalogue of Microorganisms (GCM) 10K type strain sequencing project: providing services to taxonomists for standard genome sequencing and annotation.</title>
        <authorList>
            <consortium name="The Broad Institute Genomics Platform"/>
            <consortium name="The Broad Institute Genome Sequencing Center for Infectious Disease"/>
            <person name="Wu L."/>
            <person name="Ma J."/>
        </authorList>
    </citation>
    <scope>NUCLEOTIDE SEQUENCE [LARGE SCALE GENOMIC DNA]</scope>
    <source>
        <strain evidence="3">JCM 18126</strain>
    </source>
</reference>
<sequence>MVSKQEPAVHRIDPEQLTEDQLAEWEDLLTRQPDPANPFCAPEWVTAWYRAHVPDPADRHLLLVRDAAGTLTGIAPMHLSRSGHPRLGVRRLLLVGAGRRTPLELPQVLTAAGAARQVHTDLAAHLLDLAERTGADWSELALDREQAWFEPAWVQASTAPAPFYEHRAVRACVVLPLDGTWDQLRSGLKRNLKESLRRGRNRLTKSGVRWEIRTLTGADLDDAAVERFFHLHTQRSGFTGTSSTHPDAYADPTARALLADLLPRLAARGRASLVELVVDGRVGATQLALHAPGCSYVHSSGMDPDYWDYSPVTLLHAEVVRAAVERGDRVVNFSPGPNVSKLRWSERLTVHDDFAFATAGRAAGLRYAAFDSVARLNRFRRGVATARANSPVPVPTATTTPRLLQRALTALHLS</sequence>
<dbReference type="Pfam" id="PF13480">
    <property type="entry name" value="Acetyltransf_6"/>
    <property type="match status" value="1"/>
</dbReference>
<keyword evidence="3" id="KW-1185">Reference proteome</keyword>
<dbReference type="Gene3D" id="3.40.630.30">
    <property type="match status" value="1"/>
</dbReference>
<evidence type="ECO:0000259" key="1">
    <source>
        <dbReference type="Pfam" id="PF13480"/>
    </source>
</evidence>
<dbReference type="InterPro" id="IPR016181">
    <property type="entry name" value="Acyl_CoA_acyltransferase"/>
</dbReference>
<proteinExistence type="predicted"/>
<dbReference type="RefSeq" id="WP_345713159.1">
    <property type="nucleotide sequence ID" value="NZ_BAABIL010000444.1"/>
</dbReference>
<name>A0ABP9I598_9ACTN</name>
<dbReference type="SUPFAM" id="SSF55729">
    <property type="entry name" value="Acyl-CoA N-acyltransferases (Nat)"/>
    <property type="match status" value="1"/>
</dbReference>
<evidence type="ECO:0000313" key="3">
    <source>
        <dbReference type="Proteomes" id="UP001501195"/>
    </source>
</evidence>
<accession>A0ABP9I598</accession>
<dbReference type="EMBL" id="BAABIL010000444">
    <property type="protein sequence ID" value="GAA4987726.1"/>
    <property type="molecule type" value="Genomic_DNA"/>
</dbReference>
<gene>
    <name evidence="2" type="ORF">GCM10023225_27080</name>
</gene>
<dbReference type="InterPro" id="IPR038740">
    <property type="entry name" value="BioF2-like_GNAT_dom"/>
</dbReference>
<dbReference type="Proteomes" id="UP001501195">
    <property type="component" value="Unassembled WGS sequence"/>
</dbReference>
<evidence type="ECO:0000313" key="2">
    <source>
        <dbReference type="EMBL" id="GAA4987726.1"/>
    </source>
</evidence>
<feature type="domain" description="BioF2-like acetyltransferase" evidence="1">
    <location>
        <begin position="191"/>
        <end position="337"/>
    </location>
</feature>
<comment type="caution">
    <text evidence="2">The sequence shown here is derived from an EMBL/GenBank/DDBJ whole genome shotgun (WGS) entry which is preliminary data.</text>
</comment>
<protein>
    <recommendedName>
        <fullName evidence="1">BioF2-like acetyltransferase domain-containing protein</fullName>
    </recommendedName>
</protein>
<organism evidence="2 3">
    <name type="scientific">Kineococcus glutinatus</name>
    <dbReference type="NCBI Taxonomy" id="1070872"/>
    <lineage>
        <taxon>Bacteria</taxon>
        <taxon>Bacillati</taxon>
        <taxon>Actinomycetota</taxon>
        <taxon>Actinomycetes</taxon>
        <taxon>Kineosporiales</taxon>
        <taxon>Kineosporiaceae</taxon>
        <taxon>Kineococcus</taxon>
    </lineage>
</organism>